<evidence type="ECO:0000313" key="10">
    <source>
        <dbReference type="Proteomes" id="UP000524237"/>
    </source>
</evidence>
<feature type="transmembrane region" description="Helical" evidence="7">
    <location>
        <begin position="141"/>
        <end position="160"/>
    </location>
</feature>
<keyword evidence="10" id="KW-1185">Reference proteome</keyword>
<evidence type="ECO:0000256" key="7">
    <source>
        <dbReference type="SAM" id="Phobius"/>
    </source>
</evidence>
<dbReference type="PANTHER" id="PTHR30509:SF9">
    <property type="entry name" value="MULTIDRUG RESISTANCE PROTEIN MDTO"/>
    <property type="match status" value="1"/>
</dbReference>
<gene>
    <name evidence="9" type="ORF">FB555_000723</name>
</gene>
<dbReference type="Proteomes" id="UP000524237">
    <property type="component" value="Unassembled WGS sequence"/>
</dbReference>
<keyword evidence="4 7" id="KW-1133">Transmembrane helix</keyword>
<comment type="similarity">
    <text evidence="6">Belongs to the YccS/YhfK family.</text>
</comment>
<dbReference type="RefSeq" id="WP_182484044.1">
    <property type="nucleotide sequence ID" value="NZ_JACGWU010000001.1"/>
</dbReference>
<evidence type="ECO:0000256" key="1">
    <source>
        <dbReference type="ARBA" id="ARBA00004651"/>
    </source>
</evidence>
<feature type="transmembrane region" description="Helical" evidence="7">
    <location>
        <begin position="15"/>
        <end position="36"/>
    </location>
</feature>
<protein>
    <submittedName>
        <fullName evidence="9">Uncharacterized membrane protein YgaE (UPF0421/DUF939 family)</fullName>
    </submittedName>
</protein>
<evidence type="ECO:0000256" key="5">
    <source>
        <dbReference type="ARBA" id="ARBA00023136"/>
    </source>
</evidence>
<keyword evidence="2" id="KW-1003">Cell membrane</keyword>
<dbReference type="AlphaFoldDB" id="A0A7W3JT76"/>
<feature type="transmembrane region" description="Helical" evidence="7">
    <location>
        <begin position="72"/>
        <end position="103"/>
    </location>
</feature>
<proteinExistence type="inferred from homology"/>
<keyword evidence="3 7" id="KW-0812">Transmembrane</keyword>
<reference evidence="9 10" key="1">
    <citation type="submission" date="2020-07" db="EMBL/GenBank/DDBJ databases">
        <title>Sequencing the genomes of 1000 actinobacteria strains.</title>
        <authorList>
            <person name="Klenk H.-P."/>
        </authorList>
    </citation>
    <scope>NUCLEOTIDE SEQUENCE [LARGE SCALE GENOMIC DNA]</scope>
    <source>
        <strain evidence="9 10">DSM 23737</strain>
    </source>
</reference>
<evidence type="ECO:0000256" key="4">
    <source>
        <dbReference type="ARBA" id="ARBA00022989"/>
    </source>
</evidence>
<evidence type="ECO:0000256" key="3">
    <source>
        <dbReference type="ARBA" id="ARBA00022692"/>
    </source>
</evidence>
<evidence type="ECO:0000256" key="6">
    <source>
        <dbReference type="ARBA" id="ARBA00043993"/>
    </source>
</evidence>
<dbReference type="GO" id="GO:0005886">
    <property type="term" value="C:plasma membrane"/>
    <property type="evidence" value="ECO:0007669"/>
    <property type="project" value="UniProtKB-SubCell"/>
</dbReference>
<comment type="caution">
    <text evidence="9">The sequence shown here is derived from an EMBL/GenBank/DDBJ whole genome shotgun (WGS) entry which is preliminary data.</text>
</comment>
<dbReference type="InterPro" id="IPR049453">
    <property type="entry name" value="Memb_transporter_dom"/>
</dbReference>
<accession>A0A7W3JT76</accession>
<dbReference type="Pfam" id="PF13515">
    <property type="entry name" value="FUSC_2"/>
    <property type="match status" value="1"/>
</dbReference>
<evidence type="ECO:0000256" key="2">
    <source>
        <dbReference type="ARBA" id="ARBA00022475"/>
    </source>
</evidence>
<dbReference type="EMBL" id="JACGWU010000001">
    <property type="protein sequence ID" value="MBA8828652.1"/>
    <property type="molecule type" value="Genomic_DNA"/>
</dbReference>
<feature type="transmembrane region" description="Helical" evidence="7">
    <location>
        <begin position="115"/>
        <end position="134"/>
    </location>
</feature>
<comment type="subcellular location">
    <subcellularLocation>
        <location evidence="1">Cell membrane</location>
        <topology evidence="1">Multi-pass membrane protein</topology>
    </subcellularLocation>
</comment>
<keyword evidence="5 7" id="KW-0472">Membrane</keyword>
<organism evidence="9 10">
    <name type="scientific">Alpinimonas psychrophila</name>
    <dbReference type="NCBI Taxonomy" id="748908"/>
    <lineage>
        <taxon>Bacteria</taxon>
        <taxon>Bacillati</taxon>
        <taxon>Actinomycetota</taxon>
        <taxon>Actinomycetes</taxon>
        <taxon>Micrococcales</taxon>
        <taxon>Microbacteriaceae</taxon>
        <taxon>Alpinimonas</taxon>
    </lineage>
</organism>
<evidence type="ECO:0000259" key="8">
    <source>
        <dbReference type="Pfam" id="PF13515"/>
    </source>
</evidence>
<evidence type="ECO:0000313" key="9">
    <source>
        <dbReference type="EMBL" id="MBA8828652.1"/>
    </source>
</evidence>
<name>A0A7W3JT76_9MICO</name>
<feature type="domain" description="Integral membrane bound transporter" evidence="8">
    <location>
        <begin position="28"/>
        <end position="150"/>
    </location>
</feature>
<sequence length="349" mass="37425">MSLVSNLQVKKRTPFLQVAKTAAAALAAWFIASMVFSDQKPIFAAIAALIVVQPSINQSLGKALERSVGTVLGVAIAFGATLAFGTSGWIVLVAVIAAIIIAWSLRLTPATASQIALSAMLVLALGVVTPVYALDRIMETVLGAVVGIIINALIAPPVALEPANRAVSELGAHVAEILEDISAVLTRPTSYTVLNEIYLRSRALRAEYNGARATVVRAQESLRFNARRTKHTLTIENDIMLMDILAVLVTRTMGLSRAVRDHYDDSVLAEKSIRAIAEEFNRAGHDLRLLVRNAGLPAITTPHPATSEIPALTAPITVVKPSLHNWVLIGFLMETLRLVRNEITGPLDD</sequence>
<dbReference type="PANTHER" id="PTHR30509">
    <property type="entry name" value="P-HYDROXYBENZOIC ACID EFFLUX PUMP SUBUNIT-RELATED"/>
    <property type="match status" value="1"/>
</dbReference>